<feature type="domain" description="Protein-glutamine gamma-glutamyltransferase-like C-terminal" evidence="3">
    <location>
        <begin position="179"/>
        <end position="242"/>
    </location>
</feature>
<feature type="compositionally biased region" description="Low complexity" evidence="1">
    <location>
        <begin position="92"/>
        <end position="111"/>
    </location>
</feature>
<keyword evidence="2" id="KW-0472">Membrane</keyword>
<evidence type="ECO:0000259" key="3">
    <source>
        <dbReference type="Pfam" id="PF13559"/>
    </source>
</evidence>
<feature type="region of interest" description="Disordered" evidence="1">
    <location>
        <begin position="60"/>
        <end position="111"/>
    </location>
</feature>
<dbReference type="EMBL" id="AOIV01000024">
    <property type="protein sequence ID" value="ELZ30947.1"/>
    <property type="molecule type" value="Genomic_DNA"/>
</dbReference>
<accession>M0D8D3</accession>
<dbReference type="eggNOG" id="arCOG02170">
    <property type="taxonomic scope" value="Archaea"/>
</dbReference>
<dbReference type="InParanoid" id="M0D8D3"/>
<organism evidence="4 5">
    <name type="scientific">Halogeometricum pallidum JCM 14848</name>
    <dbReference type="NCBI Taxonomy" id="1227487"/>
    <lineage>
        <taxon>Archaea</taxon>
        <taxon>Methanobacteriati</taxon>
        <taxon>Methanobacteriota</taxon>
        <taxon>Stenosarchaea group</taxon>
        <taxon>Halobacteria</taxon>
        <taxon>Halobacteriales</taxon>
        <taxon>Haloferacaceae</taxon>
        <taxon>Halogeometricum</taxon>
    </lineage>
</organism>
<dbReference type="RefSeq" id="WP_008386629.1">
    <property type="nucleotide sequence ID" value="NZ_AOIV01000024.1"/>
</dbReference>
<keyword evidence="2" id="KW-0812">Transmembrane</keyword>
<evidence type="ECO:0000256" key="1">
    <source>
        <dbReference type="SAM" id="MobiDB-lite"/>
    </source>
</evidence>
<name>M0D8D3_HALPD</name>
<evidence type="ECO:0000256" key="2">
    <source>
        <dbReference type="SAM" id="Phobius"/>
    </source>
</evidence>
<feature type="transmembrane region" description="Helical" evidence="2">
    <location>
        <begin position="127"/>
        <end position="146"/>
    </location>
</feature>
<dbReference type="InterPro" id="IPR025403">
    <property type="entry name" value="TgpA-like_C"/>
</dbReference>
<keyword evidence="2" id="KW-1133">Transmembrane helix</keyword>
<dbReference type="PROSITE" id="PS51257">
    <property type="entry name" value="PROKAR_LIPOPROTEIN"/>
    <property type="match status" value="1"/>
</dbReference>
<keyword evidence="5" id="KW-1185">Reference proteome</keyword>
<dbReference type="Pfam" id="PF13559">
    <property type="entry name" value="DUF4129"/>
    <property type="match status" value="1"/>
</dbReference>
<dbReference type="AlphaFoldDB" id="M0D8D3"/>
<dbReference type="OrthoDB" id="282877at2157"/>
<reference evidence="4 5" key="1">
    <citation type="journal article" date="2014" name="PLoS Genet.">
        <title>Phylogenetically driven sequencing of extremely halophilic archaea reveals strategies for static and dynamic osmo-response.</title>
        <authorList>
            <person name="Becker E.A."/>
            <person name="Seitzer P.M."/>
            <person name="Tritt A."/>
            <person name="Larsen D."/>
            <person name="Krusor M."/>
            <person name="Yao A.I."/>
            <person name="Wu D."/>
            <person name="Madern D."/>
            <person name="Eisen J.A."/>
            <person name="Darling A.E."/>
            <person name="Facciotti M.T."/>
        </authorList>
    </citation>
    <scope>NUCLEOTIDE SEQUENCE [LARGE SCALE GENOMIC DNA]</scope>
    <source>
        <strain evidence="4 5">JCM 14848</strain>
    </source>
</reference>
<comment type="caution">
    <text evidence="4">The sequence shown here is derived from an EMBL/GenBank/DDBJ whole genome shotgun (WGS) entry which is preliminary data.</text>
</comment>
<gene>
    <name evidence="4" type="ORF">C474_10811</name>
</gene>
<dbReference type="Proteomes" id="UP000011513">
    <property type="component" value="Unassembled WGS sequence"/>
</dbReference>
<proteinExistence type="predicted"/>
<evidence type="ECO:0000313" key="4">
    <source>
        <dbReference type="EMBL" id="ELZ30947.1"/>
    </source>
</evidence>
<sequence>MNLRTVATALVVLSCIASVGVASTTLETSLSTNPDEVVDLDYNTVPISPDTAGDLKRAMTGQGSEAAVQRSANGDGDGQSRVGAAEEEQRSADSNGQSNDQQSQSQSESQSDATREWLDVFMDFLETFLPLFAALAALLGVAVLLARYGDRLARRLGGDADRQEPTGARELEPQNAIERAWVSVLSRADVEDPWRRTPEECASAAVESGFDPEGVERLRRVFEEVRYGDREVTDERVRRMEDGLSRFDEGRTPGGLRR</sequence>
<evidence type="ECO:0000313" key="5">
    <source>
        <dbReference type="Proteomes" id="UP000011513"/>
    </source>
</evidence>
<protein>
    <recommendedName>
        <fullName evidence="3">Protein-glutamine gamma-glutamyltransferase-like C-terminal domain-containing protein</fullName>
    </recommendedName>
</protein>